<reference evidence="3" key="2">
    <citation type="submission" date="2022-10" db="EMBL/GenBank/DDBJ databases">
        <authorList>
            <consortium name="ENA_rothamsted_submissions"/>
            <consortium name="culmorum"/>
            <person name="King R."/>
        </authorList>
    </citation>
    <scope>NUCLEOTIDE SEQUENCE</scope>
</reference>
<keyword evidence="2" id="KW-0472">Membrane</keyword>
<dbReference type="AlphaFoldDB" id="A0A9P0NP28"/>
<reference evidence="3" key="1">
    <citation type="submission" date="2022-02" db="EMBL/GenBank/DDBJ databases">
        <authorList>
            <person name="King R."/>
        </authorList>
    </citation>
    <scope>NUCLEOTIDE SEQUENCE</scope>
</reference>
<evidence type="ECO:0000313" key="3">
    <source>
        <dbReference type="EMBL" id="CAH1738877.1"/>
    </source>
</evidence>
<evidence type="ECO:0000256" key="1">
    <source>
        <dbReference type="SAM" id="MobiDB-lite"/>
    </source>
</evidence>
<protein>
    <submittedName>
        <fullName evidence="3">Uncharacterized protein</fullName>
    </submittedName>
</protein>
<evidence type="ECO:0000256" key="2">
    <source>
        <dbReference type="SAM" id="Phobius"/>
    </source>
</evidence>
<feature type="transmembrane region" description="Helical" evidence="2">
    <location>
        <begin position="86"/>
        <end position="107"/>
    </location>
</feature>
<dbReference type="EMBL" id="OU899037">
    <property type="protein sequence ID" value="CAH1738877.1"/>
    <property type="molecule type" value="Genomic_DNA"/>
</dbReference>
<name>A0A9P0NP28_APHGO</name>
<sequence>MGLQLRVRGGGARGGLEMTGGMDGRLIVVRWWRRRRDDEEKKRKRPRSHGSVSGAPVSVCVCVCVPLRCCVDGASVCEGERTRDSLFIFFLHFSFLSIAAATITAPLRHPTTTTTRNTCSLFFHPTQCTKGTPPPRRKPWGRKIFSR</sequence>
<dbReference type="Proteomes" id="UP001154329">
    <property type="component" value="Chromosome 4"/>
</dbReference>
<keyword evidence="2" id="KW-0812">Transmembrane</keyword>
<keyword evidence="4" id="KW-1185">Reference proteome</keyword>
<feature type="compositionally biased region" description="Basic residues" evidence="1">
    <location>
        <begin position="135"/>
        <end position="147"/>
    </location>
</feature>
<evidence type="ECO:0000313" key="4">
    <source>
        <dbReference type="Proteomes" id="UP001154329"/>
    </source>
</evidence>
<organism evidence="3 4">
    <name type="scientific">Aphis gossypii</name>
    <name type="common">Cotton aphid</name>
    <dbReference type="NCBI Taxonomy" id="80765"/>
    <lineage>
        <taxon>Eukaryota</taxon>
        <taxon>Metazoa</taxon>
        <taxon>Ecdysozoa</taxon>
        <taxon>Arthropoda</taxon>
        <taxon>Hexapoda</taxon>
        <taxon>Insecta</taxon>
        <taxon>Pterygota</taxon>
        <taxon>Neoptera</taxon>
        <taxon>Paraneoptera</taxon>
        <taxon>Hemiptera</taxon>
        <taxon>Sternorrhyncha</taxon>
        <taxon>Aphidomorpha</taxon>
        <taxon>Aphidoidea</taxon>
        <taxon>Aphididae</taxon>
        <taxon>Aphidini</taxon>
        <taxon>Aphis</taxon>
        <taxon>Aphis</taxon>
    </lineage>
</organism>
<keyword evidence="2" id="KW-1133">Transmembrane helix</keyword>
<accession>A0A9P0NP28</accession>
<feature type="region of interest" description="Disordered" evidence="1">
    <location>
        <begin position="128"/>
        <end position="147"/>
    </location>
</feature>
<proteinExistence type="predicted"/>
<gene>
    <name evidence="3" type="ORF">APHIGO_LOCUS12122</name>
</gene>